<name>A0ABS7XS51_9FLAO</name>
<reference evidence="2" key="1">
    <citation type="submission" date="2023-07" db="EMBL/GenBank/DDBJ databases">
        <authorList>
            <person name="Yue Y."/>
        </authorList>
    </citation>
    <scope>NUCLEOTIDE SEQUENCE [LARGE SCALE GENOMIC DNA]</scope>
    <source>
        <strain evidence="2">D23</strain>
    </source>
</reference>
<gene>
    <name evidence="1" type="ORF">LBU54_09695</name>
</gene>
<organism evidence="1 2">
    <name type="scientific">Winogradskyella alexanderae</name>
    <dbReference type="NCBI Taxonomy" id="2877123"/>
    <lineage>
        <taxon>Bacteria</taxon>
        <taxon>Pseudomonadati</taxon>
        <taxon>Bacteroidota</taxon>
        <taxon>Flavobacteriia</taxon>
        <taxon>Flavobacteriales</taxon>
        <taxon>Flavobacteriaceae</taxon>
        <taxon>Winogradskyella</taxon>
    </lineage>
</organism>
<dbReference type="RefSeq" id="WP_224528786.1">
    <property type="nucleotide sequence ID" value="NZ_JAIUJR010000006.1"/>
</dbReference>
<protein>
    <recommendedName>
        <fullName evidence="3">Capsular polysaccharide biosynthesis protein</fullName>
    </recommendedName>
</protein>
<dbReference type="Proteomes" id="UP001198901">
    <property type="component" value="Unassembled WGS sequence"/>
</dbReference>
<sequence>MNVICVGYFDKHSRFFLDIRKWLKQKTTKKINFNCYSIHISGFLYAFFRLQPNSIITFKAWLNAYLKRKYYKEIIETSDIYKGIKYSNFIDFHLKLNKGISKRALKLQALSYIDILDKVYDNKRPDYLISLGDSRLCVEIAIAIAKHRNIQIYYLEQGPFNTTFFDEEGVNANLSIRNKPSNKIKAKSPNSQTDIVTEKYNRSPLYRGIDILIMKLFEKTRLYPPDLKFTDIITYRKNAGKTKSSLTKTTEYALFAMQLPLDVNLINHSPLYDSHFVMIKDIYENLPKGLKLVVREHPLYLRKYGKEFYNYLDSKNIEIDNTSTLEVALKEAKVVIVNNSTVGLEAIKIYKSVVVLGDTFYDNEKICLKLKSKTNLSQILKQALEQKINKQEIDAFFEQLYNSVMLKGSITDKNLTASKTIANHLISKH</sequence>
<accession>A0ABS7XS51</accession>
<evidence type="ECO:0000313" key="1">
    <source>
        <dbReference type="EMBL" id="MCA0132853.1"/>
    </source>
</evidence>
<comment type="caution">
    <text evidence="1">The sequence shown here is derived from an EMBL/GenBank/DDBJ whole genome shotgun (WGS) entry which is preliminary data.</text>
</comment>
<dbReference type="EMBL" id="JAIUJR010000006">
    <property type="protein sequence ID" value="MCA0132853.1"/>
    <property type="molecule type" value="Genomic_DNA"/>
</dbReference>
<evidence type="ECO:0008006" key="3">
    <source>
        <dbReference type="Google" id="ProtNLM"/>
    </source>
</evidence>
<evidence type="ECO:0000313" key="2">
    <source>
        <dbReference type="Proteomes" id="UP001198901"/>
    </source>
</evidence>
<keyword evidence="2" id="KW-1185">Reference proteome</keyword>
<dbReference type="Pfam" id="PF05159">
    <property type="entry name" value="Capsule_synth"/>
    <property type="match status" value="1"/>
</dbReference>
<dbReference type="InterPro" id="IPR007833">
    <property type="entry name" value="Capsule_polysaccharide_synth"/>
</dbReference>
<proteinExistence type="predicted"/>